<dbReference type="GO" id="GO:0005737">
    <property type="term" value="C:cytoplasm"/>
    <property type="evidence" value="ECO:0007669"/>
    <property type="project" value="InterPro"/>
</dbReference>
<gene>
    <name evidence="2" type="ORF">PGTUg99_000063</name>
</gene>
<feature type="domain" description="Cytosolic endo-beta-N-acetylglucosaminidase TIM barrel" evidence="1">
    <location>
        <begin position="49"/>
        <end position="82"/>
    </location>
</feature>
<organism evidence="2 3">
    <name type="scientific">Puccinia graminis f. sp. tritici</name>
    <dbReference type="NCBI Taxonomy" id="56615"/>
    <lineage>
        <taxon>Eukaryota</taxon>
        <taxon>Fungi</taxon>
        <taxon>Dikarya</taxon>
        <taxon>Basidiomycota</taxon>
        <taxon>Pucciniomycotina</taxon>
        <taxon>Pucciniomycetes</taxon>
        <taxon>Pucciniales</taxon>
        <taxon>Pucciniaceae</taxon>
        <taxon>Puccinia</taxon>
    </lineage>
</organism>
<dbReference type="Pfam" id="PF03644">
    <property type="entry name" value="Glyco_hydro_85"/>
    <property type="match status" value="1"/>
</dbReference>
<dbReference type="EMBL" id="VDEP01000478">
    <property type="protein sequence ID" value="KAA1072479.1"/>
    <property type="molecule type" value="Genomic_DNA"/>
</dbReference>
<dbReference type="Proteomes" id="UP000325313">
    <property type="component" value="Unassembled WGS sequence"/>
</dbReference>
<proteinExistence type="predicted"/>
<evidence type="ECO:0000259" key="1">
    <source>
        <dbReference type="Pfam" id="PF03644"/>
    </source>
</evidence>
<evidence type="ECO:0000313" key="3">
    <source>
        <dbReference type="Proteomes" id="UP000325313"/>
    </source>
</evidence>
<name>A0A5B0M8A6_PUCGR</name>
<protein>
    <recommendedName>
        <fullName evidence="1">Cytosolic endo-beta-N-acetylglucosaminidase TIM barrel domain-containing protein</fullName>
    </recommendedName>
</protein>
<accession>A0A5B0M8A6</accession>
<reference evidence="2 3" key="1">
    <citation type="submission" date="2019-05" db="EMBL/GenBank/DDBJ databases">
        <title>Emergence of the Ug99 lineage of the wheat stem rust pathogen through somatic hybridization.</title>
        <authorList>
            <person name="Li F."/>
            <person name="Upadhyaya N.M."/>
            <person name="Sperschneider J."/>
            <person name="Matny O."/>
            <person name="Nguyen-Phuc H."/>
            <person name="Mago R."/>
            <person name="Raley C."/>
            <person name="Miller M.E."/>
            <person name="Silverstein K.A.T."/>
            <person name="Henningsen E."/>
            <person name="Hirsch C.D."/>
            <person name="Visser B."/>
            <person name="Pretorius Z.A."/>
            <person name="Steffenson B.J."/>
            <person name="Schwessinger B."/>
            <person name="Dodds P.N."/>
            <person name="Figueroa M."/>
        </authorList>
    </citation>
    <scope>NUCLEOTIDE SEQUENCE [LARGE SCALE GENOMIC DNA]</scope>
    <source>
        <strain evidence="2 3">Ug99</strain>
    </source>
</reference>
<evidence type="ECO:0000313" key="2">
    <source>
        <dbReference type="EMBL" id="KAA1072479.1"/>
    </source>
</evidence>
<dbReference type="AlphaFoldDB" id="A0A5B0M8A6"/>
<dbReference type="Gene3D" id="3.20.20.80">
    <property type="entry name" value="Glycosidases"/>
    <property type="match status" value="1"/>
</dbReference>
<dbReference type="InterPro" id="IPR005201">
    <property type="entry name" value="TIM_ENGase"/>
</dbReference>
<sequence>MDHGCKDTPYTDSGHIDIRKDSFEDLRFLLSGPQLDGSSQTNPPTKYYTSLKNTPISTYFADRLIDLAIHHQFHGWLINIEIE</sequence>
<comment type="caution">
    <text evidence="2">The sequence shown here is derived from an EMBL/GenBank/DDBJ whole genome shotgun (WGS) entry which is preliminary data.</text>
</comment>
<dbReference type="GO" id="GO:0033925">
    <property type="term" value="F:mannosyl-glycoprotein endo-beta-N-acetylglucosaminidase activity"/>
    <property type="evidence" value="ECO:0007669"/>
    <property type="project" value="InterPro"/>
</dbReference>